<protein>
    <submittedName>
        <fullName evidence="1">Uncharacterized protein</fullName>
    </submittedName>
</protein>
<comment type="caution">
    <text evidence="1">The sequence shown here is derived from an EMBL/GenBank/DDBJ whole genome shotgun (WGS) entry which is preliminary data.</text>
</comment>
<dbReference type="EMBL" id="WIGN01000075">
    <property type="protein sequence ID" value="KAF6811362.1"/>
    <property type="molecule type" value="Genomic_DNA"/>
</dbReference>
<proteinExistence type="predicted"/>
<keyword evidence="2" id="KW-1185">Reference proteome</keyword>
<reference evidence="1 2" key="1">
    <citation type="journal article" date="2020" name="Phytopathology">
        <title>Genome Sequence Resources of Colletotrichum truncatum, C. plurivorum, C. musicola, and C. sojae: Four Species Pathogenic to Soybean (Glycine max).</title>
        <authorList>
            <person name="Rogerio F."/>
            <person name="Boufleur T.R."/>
            <person name="Ciampi-Guillardi M."/>
            <person name="Sukno S.A."/>
            <person name="Thon M.R."/>
            <person name="Massola Junior N.S."/>
            <person name="Baroncelli R."/>
        </authorList>
    </citation>
    <scope>NUCLEOTIDE SEQUENCE [LARGE SCALE GENOMIC DNA]</scope>
    <source>
        <strain evidence="1 2">LFN0009</strain>
    </source>
</reference>
<accession>A0A8H6JE19</accession>
<evidence type="ECO:0000313" key="2">
    <source>
        <dbReference type="Proteomes" id="UP000652219"/>
    </source>
</evidence>
<name>A0A8H6JE19_9PEZI</name>
<evidence type="ECO:0000313" key="1">
    <source>
        <dbReference type="EMBL" id="KAF6811362.1"/>
    </source>
</evidence>
<sequence>MVFNPPSNPSRITAYMALDPFPEDLEGIKQAFELGACSRFSPILEMVIKDEPSYHKMSHPDIRRAEDEAGRTEPFVVIDQRAIADGAIWYIDAFATDDQVEDGAVESTKVLLQILVKTECLALTFVNYDIANMDIVEDLGNCGASMPLSEDYEQETISDCGGLDMKEQERQQAVWVTAEPGEFEESTDPDKFGRFMPRPEKVARLLKKVAEESGIIANWTIPSPVKTRKLRDRAEKTFPDGRVVLQHKWDPDFPWPKYKWPEDSL</sequence>
<dbReference type="Proteomes" id="UP000652219">
    <property type="component" value="Unassembled WGS sequence"/>
</dbReference>
<dbReference type="AlphaFoldDB" id="A0A8H6JE19"/>
<organism evidence="1 2">
    <name type="scientific">Colletotrichum sojae</name>
    <dbReference type="NCBI Taxonomy" id="2175907"/>
    <lineage>
        <taxon>Eukaryota</taxon>
        <taxon>Fungi</taxon>
        <taxon>Dikarya</taxon>
        <taxon>Ascomycota</taxon>
        <taxon>Pezizomycotina</taxon>
        <taxon>Sordariomycetes</taxon>
        <taxon>Hypocreomycetidae</taxon>
        <taxon>Glomerellales</taxon>
        <taxon>Glomerellaceae</taxon>
        <taxon>Colletotrichum</taxon>
        <taxon>Colletotrichum orchidearum species complex</taxon>
    </lineage>
</organism>
<gene>
    <name evidence="1" type="ORF">CSOJ01_05791</name>
</gene>